<protein>
    <submittedName>
        <fullName evidence="6">Molybdopterin dinucleotide-binding region</fullName>
    </submittedName>
</protein>
<feature type="domain" description="4Fe-4S Mo/W bis-MGD-type" evidence="5">
    <location>
        <begin position="2"/>
        <end position="58"/>
    </location>
</feature>
<evidence type="ECO:0000256" key="2">
    <source>
        <dbReference type="ARBA" id="ARBA00022723"/>
    </source>
</evidence>
<dbReference type="GO" id="GO:0051536">
    <property type="term" value="F:iron-sulfur cluster binding"/>
    <property type="evidence" value="ECO:0007669"/>
    <property type="project" value="UniProtKB-KW"/>
</dbReference>
<dbReference type="Gene3D" id="2.20.25.90">
    <property type="entry name" value="ADC-like domains"/>
    <property type="match status" value="1"/>
</dbReference>
<dbReference type="SUPFAM" id="SSF53706">
    <property type="entry name" value="Formate dehydrogenase/DMSO reductase, domains 1-3"/>
    <property type="match status" value="1"/>
</dbReference>
<evidence type="ECO:0000256" key="4">
    <source>
        <dbReference type="ARBA" id="ARBA00023014"/>
    </source>
</evidence>
<dbReference type="PANTHER" id="PTHR43742">
    <property type="entry name" value="TRIMETHYLAMINE-N-OXIDE REDUCTASE"/>
    <property type="match status" value="1"/>
</dbReference>
<dbReference type="Gene3D" id="2.40.40.20">
    <property type="match status" value="1"/>
</dbReference>
<keyword evidence="2" id="KW-0479">Metal-binding</keyword>
<name>H2CEY9_9LEPT</name>
<dbReference type="InterPro" id="IPR050612">
    <property type="entry name" value="Prok_Mopterin_Oxidored"/>
</dbReference>
<dbReference type="InterPro" id="IPR006963">
    <property type="entry name" value="Mopterin_OxRdtase_4Fe-4S_dom"/>
</dbReference>
<dbReference type="PANTHER" id="PTHR43742:SF2">
    <property type="entry name" value="ASSIMILATORY NITRATE REDUCTASE CATALYTIC SUBUNIT"/>
    <property type="match status" value="1"/>
</dbReference>
<dbReference type="SUPFAM" id="SSF50692">
    <property type="entry name" value="ADC-like"/>
    <property type="match status" value="1"/>
</dbReference>
<dbReference type="Proteomes" id="UP000005737">
    <property type="component" value="Unassembled WGS sequence"/>
</dbReference>
<keyword evidence="7" id="KW-1185">Reference proteome</keyword>
<dbReference type="InterPro" id="IPR009010">
    <property type="entry name" value="Asp_de-COase-like_dom_sf"/>
</dbReference>
<evidence type="ECO:0000313" key="7">
    <source>
        <dbReference type="Proteomes" id="UP000005737"/>
    </source>
</evidence>
<organism evidence="6 7">
    <name type="scientific">Leptonema illini DSM 21528</name>
    <dbReference type="NCBI Taxonomy" id="929563"/>
    <lineage>
        <taxon>Bacteria</taxon>
        <taxon>Pseudomonadati</taxon>
        <taxon>Spirochaetota</taxon>
        <taxon>Spirochaetia</taxon>
        <taxon>Leptospirales</taxon>
        <taxon>Leptospiraceae</taxon>
        <taxon>Leptonema</taxon>
    </lineage>
</organism>
<dbReference type="GO" id="GO:0016491">
    <property type="term" value="F:oxidoreductase activity"/>
    <property type="evidence" value="ECO:0007669"/>
    <property type="project" value="InterPro"/>
</dbReference>
<dbReference type="InterPro" id="IPR006657">
    <property type="entry name" value="MoPterin_dinucl-bd_dom"/>
</dbReference>
<evidence type="ECO:0000259" key="5">
    <source>
        <dbReference type="PROSITE" id="PS51669"/>
    </source>
</evidence>
<evidence type="ECO:0000313" key="6">
    <source>
        <dbReference type="EMBL" id="EHQ07753.1"/>
    </source>
</evidence>
<dbReference type="Pfam" id="PF01568">
    <property type="entry name" value="Molydop_binding"/>
    <property type="match status" value="1"/>
</dbReference>
<evidence type="ECO:0000256" key="1">
    <source>
        <dbReference type="ARBA" id="ARBA00010312"/>
    </source>
</evidence>
<dbReference type="InterPro" id="IPR006656">
    <property type="entry name" value="Mopterin_OxRdtase"/>
</dbReference>
<keyword evidence="3" id="KW-0408">Iron</keyword>
<keyword evidence="4" id="KW-0411">Iron-sulfur</keyword>
<dbReference type="STRING" id="183.GCA_002009735_03100"/>
<dbReference type="EMBL" id="JH597773">
    <property type="protein sequence ID" value="EHQ07753.1"/>
    <property type="molecule type" value="Genomic_DNA"/>
</dbReference>
<dbReference type="RefSeq" id="WP_002773876.1">
    <property type="nucleotide sequence ID" value="NZ_JH597773.1"/>
</dbReference>
<dbReference type="Pfam" id="PF04879">
    <property type="entry name" value="Molybdop_Fe4S4"/>
    <property type="match status" value="1"/>
</dbReference>
<sequence>MSEIHFRTCPLCEAMCGLRFEIDEGRIISIRGDSENAFSRGHICPKGPELKNLHEDPDRLKRPIKRVGDQWVPVSWTEALSDIARRVVEIQQRSGHDAVAFYAGNPTVHNYGSMLFGDRFSKALKTKNRFSATSVDQLPHQLLSYLMFGHQLMIPIPDIDHTNYFLIIGGNPFASNGSLMTVPDVKKRLKAIQERGGRYVVIDPRRTETAEHASEHVFIRPGTDAFLLLAFVNTLFQKNLIRKTGLYTENDLSTLKTLAAEFALDRVEKVTGVPASTIERLVDEFTQAKGAVCYGRVGVSMQAFGSICQWLINCINILTGNIDVRGGAMFTLPAVDMVDPNSAMGGARGSFNRYRSRVRALPEFSEELPVSVLAEEILTPGEGQVRALFTTAGNPVLSTPNGRQLEKAISQLELMVSFDIYVNETTRHAHYILPPTSTLEHDHYDLIFNVFAVRNTAYYSRPIFEPEEGSLHDYEIFADLTKRIELVRSNKALPDNLVKTRMTPAAFIDHALKAGPYGESGPRAMGMSLELLQKSPHGVDLGPLEPCLPARLCTDDKKIRLVPDELLADFDRLKKSFQAAALSQDTSEQDASLLLIGRRHLRNNNSWMHNLPKLMAGKNRCTVMIHPDDAQALGIHEEDAVTVESDVATITLPAEISDGIMKGVVSIPHGFGHHRPGTALNVATKFPGASINDLTSDRQLDEFSGNAAFSAIKVRLSRGG</sequence>
<dbReference type="GO" id="GO:0046872">
    <property type="term" value="F:metal ion binding"/>
    <property type="evidence" value="ECO:0007669"/>
    <property type="project" value="UniProtKB-KW"/>
</dbReference>
<accession>H2CEY9</accession>
<dbReference type="GO" id="GO:0043546">
    <property type="term" value="F:molybdopterin cofactor binding"/>
    <property type="evidence" value="ECO:0007669"/>
    <property type="project" value="InterPro"/>
</dbReference>
<evidence type="ECO:0000256" key="3">
    <source>
        <dbReference type="ARBA" id="ARBA00023004"/>
    </source>
</evidence>
<dbReference type="PROSITE" id="PS51669">
    <property type="entry name" value="4FE4S_MOW_BIS_MGD"/>
    <property type="match status" value="1"/>
</dbReference>
<gene>
    <name evidence="6" type="ORF">Lepil_3090</name>
</gene>
<dbReference type="Gene3D" id="3.40.228.10">
    <property type="entry name" value="Dimethylsulfoxide Reductase, domain 2"/>
    <property type="match status" value="1"/>
</dbReference>
<dbReference type="Gene3D" id="3.40.50.740">
    <property type="match status" value="1"/>
</dbReference>
<proteinExistence type="inferred from homology"/>
<dbReference type="AlphaFoldDB" id="H2CEY9"/>
<dbReference type="SMART" id="SM00926">
    <property type="entry name" value="Molybdop_Fe4S4"/>
    <property type="match status" value="1"/>
</dbReference>
<comment type="similarity">
    <text evidence="1">Belongs to the prokaryotic molybdopterin-containing oxidoreductase family.</text>
</comment>
<dbReference type="Pfam" id="PF00384">
    <property type="entry name" value="Molybdopterin"/>
    <property type="match status" value="1"/>
</dbReference>
<reference evidence="6 7" key="1">
    <citation type="submission" date="2011-10" db="EMBL/GenBank/DDBJ databases">
        <title>The Improved High-Quality Draft genome of Leptonema illini DSM 21528.</title>
        <authorList>
            <consortium name="US DOE Joint Genome Institute (JGI-PGF)"/>
            <person name="Lucas S."/>
            <person name="Copeland A."/>
            <person name="Lapidus A."/>
            <person name="Glavina del Rio T."/>
            <person name="Dalin E."/>
            <person name="Tice H."/>
            <person name="Bruce D."/>
            <person name="Goodwin L."/>
            <person name="Pitluck S."/>
            <person name="Peters L."/>
            <person name="Mikhailova N."/>
            <person name="Held B."/>
            <person name="Kyrpides N."/>
            <person name="Mavromatis K."/>
            <person name="Ivanova N."/>
            <person name="Markowitz V."/>
            <person name="Cheng J.-F."/>
            <person name="Hugenholtz P."/>
            <person name="Woyke T."/>
            <person name="Wu D."/>
            <person name="Gronow S."/>
            <person name="Wellnitz S."/>
            <person name="Brambilla E.-M."/>
            <person name="Klenk H.-P."/>
            <person name="Eisen J.A."/>
        </authorList>
    </citation>
    <scope>NUCLEOTIDE SEQUENCE [LARGE SCALE GENOMIC DNA]</scope>
    <source>
        <strain evidence="6 7">DSM 21528</strain>
    </source>
</reference>
<dbReference type="HOGENOM" id="CLU_000422_13_3_12"/>